<dbReference type="PROSITE" id="PS51208">
    <property type="entry name" value="AUTOTRANSPORTER"/>
    <property type="match status" value="1"/>
</dbReference>
<accession>A0A4U8YLN3</accession>
<evidence type="ECO:0000256" key="1">
    <source>
        <dbReference type="SAM" id="SignalP"/>
    </source>
</evidence>
<evidence type="ECO:0000313" key="4">
    <source>
        <dbReference type="Proteomes" id="UP000507962"/>
    </source>
</evidence>
<feature type="chain" id="PRO_5020283478" evidence="1">
    <location>
        <begin position="25"/>
        <end position="1230"/>
    </location>
</feature>
<dbReference type="InterPro" id="IPR036709">
    <property type="entry name" value="Autotransporte_beta_dom_sf"/>
</dbReference>
<dbReference type="SUPFAM" id="SSF103515">
    <property type="entry name" value="Autotransporter"/>
    <property type="match status" value="1"/>
</dbReference>
<keyword evidence="4" id="KW-1185">Reference proteome</keyword>
<reference evidence="3 4" key="1">
    <citation type="submission" date="2019-03" db="EMBL/GenBank/DDBJ databases">
        <authorList>
            <person name="Nijsse B."/>
        </authorList>
    </citation>
    <scope>NUCLEOTIDE SEQUENCE [LARGE SCALE GENOMIC DNA]</scope>
    <source>
        <strain evidence="3">Desulfoluna butyratoxydans MSL71</strain>
    </source>
</reference>
<sequence>MKTFRLDWMYAGLLALVMCGPVSAGAGEATPVSPVVISGKGNSVKVYYPTVSGVTVKLKAGSELAVTGEEEAVFLGHDATVALEERSTLSLSTDYEGKAPVRAISIDGDEKASTNSVTLSKGAVISVSTTKAKETSAIDIFDTDNAHVALDGARVKVSAEGGEVSGVKLEKVAMPDTASLTLSNGAGIDVSGGAAFGIEKGGDPEGEANGALISQATHGEVRLSGGSDITVSTSSSLKDADAGSDGVEITRTEAAEVALSGMSSINAQALSSGLSGSAYISGVDADHIKTLSISLDDASKICGTGTASLEKGHAGVSGIEIDEVQDIEVGLAGQAQLRAVATGQEAVATAFHSVSSGWEGSEDPIHATVVLAEGAMVVGEAAGAYSQAGGVIMEDSDFGVVRGNGGSRITANAAGAQVRTSSKEDEGIRCAAATVVGMRGVKNAAVAFSNTTLVGNMTAEVHRTDAGNTRAIIGPGDRGILPVGIGVVGYTQADIRLRDTQVVLTAEATASAANGESMAVVGDIEHMGVPVSGVLVMAEEEKKFMRADGKLSATTKLVEKQTAIHLTRSSIDVTARASAEKSLALASGITLKGLAGESEGDPATLVLTDSGVNVVAEAQGPRTRDMGLEKPSAVALGVATDDLAGKTSVILDNSIITANAAGDMVSALGIAAMDGGEGHGLDVTLSRGSQIKAEVSRGIGGFADDAPRSAAIALASGSIAVDETSSLQGEWAVFRQEATEELRDGTPRRAAPLLALNNKGLVKGRLSGVALDNASTGILQADFNATGDFSYASSGADNTFYFQTDSAKLTNGTTFRIVPNEGLGLSRPGQTQTYALLESGAPIQGTKAALNLEAKGNSPLLGLSWVDTSKDTELVAQIRFLSPSEAGVSRNGSAAFTAALADMPTAFVLGTDPEGWAPSVSGAFLSGMTQTVGASHTNIGNRLGGLMGLNSGDEIVASGGLWYNASFTDADQDERGGVVGFDADTTGFSLGLDRQQGDLTVGVALTQGKSEAVADDNSSEMDMDDYLVSFYGSYDAGRWFGEAVLSAGVGNVDSVRRLDDTTFTADYDSTSYNAMAKAGMTLNAVGFQINPLLTMEYSFKEYDSYIESGGKDSGALEVASQDYTVFNVGGGAIVQRSWVKPWGVLTPEISAMVRYDLKSDGILTTAKFVGGSTAFIARGADPAETSWDISTALTLASLEESAVSLRLGYDYAGRDDFAAHSVSGKVRFEF</sequence>
<name>A0A4U8YLN3_9BACT</name>
<dbReference type="RefSeq" id="WP_180140041.1">
    <property type="nucleotide sequence ID" value="NZ_CAADHO010000003.1"/>
</dbReference>
<proteinExistence type="predicted"/>
<dbReference type="EMBL" id="CAADHO010000003">
    <property type="protein sequence ID" value="VFQ44487.1"/>
    <property type="molecule type" value="Genomic_DNA"/>
</dbReference>
<feature type="domain" description="Autotransporter" evidence="2">
    <location>
        <begin position="954"/>
        <end position="1230"/>
    </location>
</feature>
<dbReference type="Pfam" id="PF03797">
    <property type="entry name" value="Autotransporter"/>
    <property type="match status" value="1"/>
</dbReference>
<dbReference type="SMART" id="SM00869">
    <property type="entry name" value="Autotransporter"/>
    <property type="match status" value="1"/>
</dbReference>
<gene>
    <name evidence="3" type="ORF">MSL71_21360</name>
</gene>
<dbReference type="Gene3D" id="2.40.128.130">
    <property type="entry name" value="Autotransporter beta-domain"/>
    <property type="match status" value="1"/>
</dbReference>
<dbReference type="Proteomes" id="UP000507962">
    <property type="component" value="Unassembled WGS sequence"/>
</dbReference>
<dbReference type="InterPro" id="IPR005546">
    <property type="entry name" value="Autotransporte_beta"/>
</dbReference>
<dbReference type="AlphaFoldDB" id="A0A4U8YLN3"/>
<organism evidence="3 4">
    <name type="scientific">Desulfoluna butyratoxydans</name>
    <dbReference type="NCBI Taxonomy" id="231438"/>
    <lineage>
        <taxon>Bacteria</taxon>
        <taxon>Pseudomonadati</taxon>
        <taxon>Thermodesulfobacteriota</taxon>
        <taxon>Desulfobacteria</taxon>
        <taxon>Desulfobacterales</taxon>
        <taxon>Desulfolunaceae</taxon>
        <taxon>Desulfoluna</taxon>
    </lineage>
</organism>
<feature type="signal peptide" evidence="1">
    <location>
        <begin position="1"/>
        <end position="24"/>
    </location>
</feature>
<keyword evidence="1" id="KW-0732">Signal</keyword>
<protein>
    <submittedName>
        <fullName evidence="3">Autotransporter beta-domain</fullName>
    </submittedName>
</protein>
<evidence type="ECO:0000259" key="2">
    <source>
        <dbReference type="PROSITE" id="PS51208"/>
    </source>
</evidence>
<evidence type="ECO:0000313" key="3">
    <source>
        <dbReference type="EMBL" id="VFQ44487.1"/>
    </source>
</evidence>